<dbReference type="InterPro" id="IPR020449">
    <property type="entry name" value="Tscrpt_reg_AraC-type_HTH"/>
</dbReference>
<dbReference type="Gene3D" id="2.60.120.280">
    <property type="entry name" value="Regulatory protein AraC"/>
    <property type="match status" value="1"/>
</dbReference>
<dbReference type="SUPFAM" id="SSF51215">
    <property type="entry name" value="Regulatory protein AraC"/>
    <property type="match status" value="1"/>
</dbReference>
<dbReference type="Pfam" id="PF02311">
    <property type="entry name" value="AraC_binding"/>
    <property type="match status" value="1"/>
</dbReference>
<dbReference type="RefSeq" id="WP_110250082.1">
    <property type="nucleotide sequence ID" value="NZ_QJJR01000001.1"/>
</dbReference>
<dbReference type="InterPro" id="IPR018060">
    <property type="entry name" value="HTH_AraC"/>
</dbReference>
<dbReference type="SMART" id="SM00342">
    <property type="entry name" value="HTH_ARAC"/>
    <property type="match status" value="1"/>
</dbReference>
<feature type="domain" description="HTH araC/xylS-type" evidence="4">
    <location>
        <begin position="178"/>
        <end position="277"/>
    </location>
</feature>
<dbReference type="InterPro" id="IPR003313">
    <property type="entry name" value="AraC-bd"/>
</dbReference>
<keyword evidence="6" id="KW-1185">Reference proteome</keyword>
<accession>A0A2V3WHF7</accession>
<dbReference type="PROSITE" id="PS00041">
    <property type="entry name" value="HTH_ARAC_FAMILY_1"/>
    <property type="match status" value="1"/>
</dbReference>
<dbReference type="OrthoDB" id="185320at2"/>
<dbReference type="InterPro" id="IPR009057">
    <property type="entry name" value="Homeodomain-like_sf"/>
</dbReference>
<evidence type="ECO:0000256" key="2">
    <source>
        <dbReference type="ARBA" id="ARBA00023125"/>
    </source>
</evidence>
<keyword evidence="1" id="KW-0805">Transcription regulation</keyword>
<dbReference type="GO" id="GO:0003700">
    <property type="term" value="F:DNA-binding transcription factor activity"/>
    <property type="evidence" value="ECO:0007669"/>
    <property type="project" value="InterPro"/>
</dbReference>
<protein>
    <submittedName>
        <fullName evidence="5">AraC family transcriptional regulator</fullName>
    </submittedName>
</protein>
<evidence type="ECO:0000256" key="1">
    <source>
        <dbReference type="ARBA" id="ARBA00023015"/>
    </source>
</evidence>
<dbReference type="PANTHER" id="PTHR43280">
    <property type="entry name" value="ARAC-FAMILY TRANSCRIPTIONAL REGULATOR"/>
    <property type="match status" value="1"/>
</dbReference>
<sequence length="281" mass="32640">MQEKIRYTFDQHALLPLYLDSIGYNPQELDFERPEGYPYYHWLQTIEGEGVIELKDQHVVLKEGQGLLLTPYTAHNYHPNYTVTDNWSTVYVTFGGHSIDEILDTLNLNFSSLYLENTSGVFYQFMKTVFSVLRAQDQSDPHLHFDASGYLYQFLMHLKKHGTVGEQLSNEQSYSKVRPIVEYLEQHFGDNIGLNEMSDAAGISAQHLNKLFHDTFGMSPYAFLVQMRMREAKRLMLTDMRLTLKDIADQVGFNAVSHFVTTFKSREGMTPKQYRNLHKKD</sequence>
<evidence type="ECO:0000256" key="3">
    <source>
        <dbReference type="ARBA" id="ARBA00023163"/>
    </source>
</evidence>
<dbReference type="Pfam" id="PF12833">
    <property type="entry name" value="HTH_18"/>
    <property type="match status" value="1"/>
</dbReference>
<dbReference type="PANTHER" id="PTHR43280:SF28">
    <property type="entry name" value="HTH-TYPE TRANSCRIPTIONAL ACTIVATOR RHAS"/>
    <property type="match status" value="1"/>
</dbReference>
<dbReference type="Gene3D" id="1.10.10.60">
    <property type="entry name" value="Homeodomain-like"/>
    <property type="match status" value="2"/>
</dbReference>
<name>A0A2V3WHF7_9BACI</name>
<dbReference type="AlphaFoldDB" id="A0A2V3WHF7"/>
<dbReference type="SUPFAM" id="SSF46689">
    <property type="entry name" value="Homeodomain-like"/>
    <property type="match status" value="2"/>
</dbReference>
<keyword evidence="3" id="KW-0804">Transcription</keyword>
<reference evidence="5 6" key="1">
    <citation type="submission" date="2018-05" db="EMBL/GenBank/DDBJ databases">
        <title>Genomic Encyclopedia of Type Strains, Phase IV (KMG-IV): sequencing the most valuable type-strain genomes for metagenomic binning, comparative biology and taxonomic classification.</title>
        <authorList>
            <person name="Goeker M."/>
        </authorList>
    </citation>
    <scope>NUCLEOTIDE SEQUENCE [LARGE SCALE GENOMIC DNA]</scope>
    <source>
        <strain evidence="5 6">DSM 22440</strain>
    </source>
</reference>
<evidence type="ECO:0000313" key="5">
    <source>
        <dbReference type="EMBL" id="PXW92981.1"/>
    </source>
</evidence>
<dbReference type="Proteomes" id="UP000247922">
    <property type="component" value="Unassembled WGS sequence"/>
</dbReference>
<dbReference type="PROSITE" id="PS01124">
    <property type="entry name" value="HTH_ARAC_FAMILY_2"/>
    <property type="match status" value="1"/>
</dbReference>
<comment type="caution">
    <text evidence="5">The sequence shown here is derived from an EMBL/GenBank/DDBJ whole genome shotgun (WGS) entry which is preliminary data.</text>
</comment>
<proteinExistence type="predicted"/>
<organism evidence="5 6">
    <name type="scientific">Streptohalobacillus salinus</name>
    <dbReference type="NCBI Taxonomy" id="621096"/>
    <lineage>
        <taxon>Bacteria</taxon>
        <taxon>Bacillati</taxon>
        <taxon>Bacillota</taxon>
        <taxon>Bacilli</taxon>
        <taxon>Bacillales</taxon>
        <taxon>Bacillaceae</taxon>
        <taxon>Streptohalobacillus</taxon>
    </lineage>
</organism>
<dbReference type="InterPro" id="IPR018062">
    <property type="entry name" value="HTH_AraC-typ_CS"/>
</dbReference>
<dbReference type="PRINTS" id="PR00032">
    <property type="entry name" value="HTHARAC"/>
</dbReference>
<dbReference type="EMBL" id="QJJR01000001">
    <property type="protein sequence ID" value="PXW92981.1"/>
    <property type="molecule type" value="Genomic_DNA"/>
</dbReference>
<evidence type="ECO:0000259" key="4">
    <source>
        <dbReference type="PROSITE" id="PS01124"/>
    </source>
</evidence>
<evidence type="ECO:0000313" key="6">
    <source>
        <dbReference type="Proteomes" id="UP000247922"/>
    </source>
</evidence>
<dbReference type="InterPro" id="IPR037923">
    <property type="entry name" value="HTH-like"/>
</dbReference>
<dbReference type="GO" id="GO:0043565">
    <property type="term" value="F:sequence-specific DNA binding"/>
    <property type="evidence" value="ECO:0007669"/>
    <property type="project" value="InterPro"/>
</dbReference>
<keyword evidence="2" id="KW-0238">DNA-binding</keyword>
<gene>
    <name evidence="5" type="ORF">DES38_10161</name>
</gene>